<keyword evidence="1" id="KW-1133">Transmembrane helix</keyword>
<reference evidence="3" key="2">
    <citation type="submission" date="2020-09" db="EMBL/GenBank/DDBJ databases">
        <authorList>
            <person name="Sun Q."/>
            <person name="Zhou Y."/>
        </authorList>
    </citation>
    <scope>NUCLEOTIDE SEQUENCE</scope>
    <source>
        <strain evidence="3">CGMCC 1.15095</strain>
    </source>
</reference>
<feature type="transmembrane region" description="Helical" evidence="1">
    <location>
        <begin position="46"/>
        <end position="65"/>
    </location>
</feature>
<protein>
    <submittedName>
        <fullName evidence="3">Uncharacterized protein</fullName>
    </submittedName>
</protein>
<reference evidence="3" key="1">
    <citation type="journal article" date="2014" name="Int. J. Syst. Evol. Microbiol.">
        <title>Complete genome sequence of Corynebacterium casei LMG S-19264T (=DSM 44701T), isolated from a smear-ripened cheese.</title>
        <authorList>
            <consortium name="US DOE Joint Genome Institute (JGI-PGF)"/>
            <person name="Walter F."/>
            <person name="Albersmeier A."/>
            <person name="Kalinowski J."/>
            <person name="Ruckert C."/>
        </authorList>
    </citation>
    <scope>NUCLEOTIDE SEQUENCE</scope>
    <source>
        <strain evidence="3">CGMCC 1.15095</strain>
    </source>
</reference>
<sequence>MRLTHLLAAAAASSLIAAPAMANDASSLSVAKAATSAKKSNKLAGDTILIGLVGGAMAVGTILAITDDDADSN</sequence>
<name>A0A916TV46_9SPHN</name>
<dbReference type="EMBL" id="BMHK01000035">
    <property type="protein sequence ID" value="GGC12809.1"/>
    <property type="molecule type" value="Genomic_DNA"/>
</dbReference>
<evidence type="ECO:0000313" key="4">
    <source>
        <dbReference type="Proteomes" id="UP000608154"/>
    </source>
</evidence>
<keyword evidence="1" id="KW-0812">Transmembrane</keyword>
<keyword evidence="1" id="KW-0472">Membrane</keyword>
<organism evidence="3 4">
    <name type="scientific">Novosphingobium endophyticum</name>
    <dbReference type="NCBI Taxonomy" id="1955250"/>
    <lineage>
        <taxon>Bacteria</taxon>
        <taxon>Pseudomonadati</taxon>
        <taxon>Pseudomonadota</taxon>
        <taxon>Alphaproteobacteria</taxon>
        <taxon>Sphingomonadales</taxon>
        <taxon>Sphingomonadaceae</taxon>
        <taxon>Novosphingobium</taxon>
    </lineage>
</organism>
<evidence type="ECO:0000256" key="1">
    <source>
        <dbReference type="SAM" id="Phobius"/>
    </source>
</evidence>
<feature type="chain" id="PRO_5037196265" evidence="2">
    <location>
        <begin position="23"/>
        <end position="73"/>
    </location>
</feature>
<gene>
    <name evidence="3" type="ORF">GCM10011494_34530</name>
</gene>
<comment type="caution">
    <text evidence="3">The sequence shown here is derived from an EMBL/GenBank/DDBJ whole genome shotgun (WGS) entry which is preliminary data.</text>
</comment>
<feature type="signal peptide" evidence="2">
    <location>
        <begin position="1"/>
        <end position="22"/>
    </location>
</feature>
<proteinExistence type="predicted"/>
<dbReference type="AlphaFoldDB" id="A0A916TV46"/>
<keyword evidence="2" id="KW-0732">Signal</keyword>
<evidence type="ECO:0000313" key="3">
    <source>
        <dbReference type="EMBL" id="GGC12809.1"/>
    </source>
</evidence>
<keyword evidence="4" id="KW-1185">Reference proteome</keyword>
<accession>A0A916TV46</accession>
<dbReference type="RefSeq" id="WP_188772812.1">
    <property type="nucleotide sequence ID" value="NZ_BMHK01000035.1"/>
</dbReference>
<dbReference type="Proteomes" id="UP000608154">
    <property type="component" value="Unassembled WGS sequence"/>
</dbReference>
<evidence type="ECO:0000256" key="2">
    <source>
        <dbReference type="SAM" id="SignalP"/>
    </source>
</evidence>